<feature type="signal peptide" evidence="1">
    <location>
        <begin position="1"/>
        <end position="19"/>
    </location>
</feature>
<reference evidence="2" key="2">
    <citation type="journal article" date="2020" name="Microorganisms">
        <title>Osmotic Adaptation and Compatible Solute Biosynthesis of Phototrophic Bacteria as Revealed from Genome Analyses.</title>
        <authorList>
            <person name="Imhoff J.F."/>
            <person name="Rahn T."/>
            <person name="Kunzel S."/>
            <person name="Keller A."/>
            <person name="Neulinger S.C."/>
        </authorList>
    </citation>
    <scope>NUCLEOTIDE SEQUENCE</scope>
    <source>
        <strain evidence="2">IM 151</strain>
    </source>
</reference>
<accession>A0ABS1DR71</accession>
<gene>
    <name evidence="2" type="ORF">CKO43_04870</name>
</gene>
<protein>
    <recommendedName>
        <fullName evidence="4">WD40 repeat protein</fullName>
    </recommendedName>
</protein>
<comment type="caution">
    <text evidence="2">The sequence shown here is derived from an EMBL/GenBank/DDBJ whole genome shotgun (WGS) entry which is preliminary data.</text>
</comment>
<dbReference type="RefSeq" id="WP_200378003.1">
    <property type="nucleotide sequence ID" value="NZ_NRRU01000012.1"/>
</dbReference>
<keyword evidence="1" id="KW-0732">Signal</keyword>
<organism evidence="2 3">
    <name type="scientific">Rubrivivax gelatinosus</name>
    <name type="common">Rhodocyclus gelatinosus</name>
    <name type="synonym">Rhodopseudomonas gelatinosa</name>
    <dbReference type="NCBI Taxonomy" id="28068"/>
    <lineage>
        <taxon>Bacteria</taxon>
        <taxon>Pseudomonadati</taxon>
        <taxon>Pseudomonadota</taxon>
        <taxon>Betaproteobacteria</taxon>
        <taxon>Burkholderiales</taxon>
        <taxon>Sphaerotilaceae</taxon>
        <taxon>Rubrivivax</taxon>
    </lineage>
</organism>
<dbReference type="Proteomes" id="UP001041814">
    <property type="component" value="Unassembled WGS sequence"/>
</dbReference>
<evidence type="ECO:0000313" key="2">
    <source>
        <dbReference type="EMBL" id="MBK1712109.1"/>
    </source>
</evidence>
<evidence type="ECO:0000313" key="3">
    <source>
        <dbReference type="Proteomes" id="UP001041814"/>
    </source>
</evidence>
<dbReference type="EMBL" id="NRRU01000012">
    <property type="protein sequence ID" value="MBK1712109.1"/>
    <property type="molecule type" value="Genomic_DNA"/>
</dbReference>
<name>A0ABS1DR71_RUBGE</name>
<feature type="chain" id="PRO_5045598184" description="WD40 repeat protein" evidence="1">
    <location>
        <begin position="20"/>
        <end position="404"/>
    </location>
</feature>
<evidence type="ECO:0000256" key="1">
    <source>
        <dbReference type="SAM" id="SignalP"/>
    </source>
</evidence>
<proteinExistence type="predicted"/>
<sequence>MPHRSVLTHVLRACRPSLAALSLAALAVQAPAQTWSPNESQASAEAELIDYEFSQTRAQIAWNDTLGNLWVANVDRATGKFIPADGRGLVVDPDSMTFQDAQKTKNGPEWVPTAAGDILVHTKYVGRHTDGNSRIGVAVPRTDGTWTSTVLSDAVRKAPYGSNVVGDPASRISYVDNREVHYWAETASPASERRIADFPDSNYPVRHVICSRPDIPGTRAVVYPVTVNGVDQVFYRDFDSNSSQQLTFDAGQKYEVWMWCAPEYGHELVFFTLVDQTELRVYRKVSGQWTAVYSQPAPKGNQIFSPEPFTWNGRSFIFMAQSVRPNKFRSEVWISSIDATAPVFKRITPTEPLRTRTDPEVFITDAGPRIYFNKLTPDVSDSGRYKPCRKPNCSEGVWFADPGL</sequence>
<reference evidence="2" key="1">
    <citation type="submission" date="2017-08" db="EMBL/GenBank/DDBJ databases">
        <authorList>
            <person name="Imhoff J.F."/>
            <person name="Rahn T."/>
            <person name="Kuenzel S."/>
            <person name="Neulinger S.C."/>
        </authorList>
    </citation>
    <scope>NUCLEOTIDE SEQUENCE</scope>
    <source>
        <strain evidence="2">IM 151</strain>
    </source>
</reference>
<keyword evidence="3" id="KW-1185">Reference proteome</keyword>
<evidence type="ECO:0008006" key="4">
    <source>
        <dbReference type="Google" id="ProtNLM"/>
    </source>
</evidence>